<accession>A0A0F9AV61</accession>
<protein>
    <submittedName>
        <fullName evidence="1">Uncharacterized protein</fullName>
    </submittedName>
</protein>
<dbReference type="AlphaFoldDB" id="A0A0F9AV61"/>
<name>A0A0F9AV61_9ZZZZ</name>
<proteinExistence type="predicted"/>
<sequence>IGTIAILQFDGTPTLTHHSTNLILPGGQDIVMQAGDIVGLYEYASADWRLLFHTHGTATNGRMPGPDYESSETSLNNDAQITFAHSLGRVPSKVEVVLRANTATAQGWANNEEMIFSFPYRGLNTTDDGVDLTMDATNVYITAGTAMHLVDHGAGFSLEAITQTQYDWQVRAWA</sequence>
<reference evidence="1" key="1">
    <citation type="journal article" date="2015" name="Nature">
        <title>Complex archaea that bridge the gap between prokaryotes and eukaryotes.</title>
        <authorList>
            <person name="Spang A."/>
            <person name="Saw J.H."/>
            <person name="Jorgensen S.L."/>
            <person name="Zaremba-Niedzwiedzka K."/>
            <person name="Martijn J."/>
            <person name="Lind A.E."/>
            <person name="van Eijk R."/>
            <person name="Schleper C."/>
            <person name="Guy L."/>
            <person name="Ettema T.J."/>
        </authorList>
    </citation>
    <scope>NUCLEOTIDE SEQUENCE</scope>
</reference>
<feature type="non-terminal residue" evidence="1">
    <location>
        <position position="1"/>
    </location>
</feature>
<evidence type="ECO:0000313" key="1">
    <source>
        <dbReference type="EMBL" id="KKK76101.1"/>
    </source>
</evidence>
<dbReference type="EMBL" id="LAZR01055556">
    <property type="protein sequence ID" value="KKK76101.1"/>
    <property type="molecule type" value="Genomic_DNA"/>
</dbReference>
<gene>
    <name evidence="1" type="ORF">LCGC14_2867040</name>
</gene>
<comment type="caution">
    <text evidence="1">The sequence shown here is derived from an EMBL/GenBank/DDBJ whole genome shotgun (WGS) entry which is preliminary data.</text>
</comment>
<organism evidence="1">
    <name type="scientific">marine sediment metagenome</name>
    <dbReference type="NCBI Taxonomy" id="412755"/>
    <lineage>
        <taxon>unclassified sequences</taxon>
        <taxon>metagenomes</taxon>
        <taxon>ecological metagenomes</taxon>
    </lineage>
</organism>